<evidence type="ECO:0000313" key="2">
    <source>
        <dbReference type="Proteomes" id="UP001642409"/>
    </source>
</evidence>
<keyword evidence="2" id="KW-1185">Reference proteome</keyword>
<dbReference type="EMBL" id="CAXDID020000047">
    <property type="protein sequence ID" value="CAL6003490.1"/>
    <property type="molecule type" value="Genomic_DNA"/>
</dbReference>
<dbReference type="SUPFAM" id="SSF57184">
    <property type="entry name" value="Growth factor receptor domain"/>
    <property type="match status" value="1"/>
</dbReference>
<comment type="caution">
    <text evidence="1">The sequence shown here is derived from an EMBL/GenBank/DDBJ whole genome shotgun (WGS) entry which is preliminary data.</text>
</comment>
<sequence length="581" mass="64957">MNVVNMTNNHISTLQLSQQSVYLFIYADGAVNSQIQSQINYVNVFAVFGFNIDNQIVLDCQVNISINFQVVKAALLCLQCNIMINQCSLSFIASGQYLSAVIISTHQTLILQNSTVEYRFDSSQSSGIVNQLNSTPKIFQILNVRLIGFDYINESMNGYIISHMNAFTQIYVTNFIVCTSTLKSIAVKNAQYIQVGSEITKCIGICKIGQKVTYGLCLDSLILGELIMSNLTQYCVYPFQYDSQQCVCVEGFYLNNTFCFNLINQLTMLDVSLMSNYTTMDTQLNFNTTNIENMLINNSIQTINNINTNLSILDNRLNTNISIFNTIFYALSTKQDQNNIDLNNNLFDNASYIETQLINNHSSNDLSWQTQINNLNTAFQNSKNNIEQQLTGNFTKLMVNLNQNTTTLDQRIKNNFTTLTNSQNILDTKVTTNQNNLNNANSQMQSYIETQLINNNTAQISSLNTLLTGLRTDLTTINGTQNGQVNGMRTDLNGMNDNITQLISTQTNNVNNAQARINSVVNDITSLKGVDNSIQSQINAINAKGVQSVSFQYRSLPVGYYGATVSVLYVCVDTDCREIST</sequence>
<proteinExistence type="predicted"/>
<reference evidence="1 2" key="1">
    <citation type="submission" date="2024-07" db="EMBL/GenBank/DDBJ databases">
        <authorList>
            <person name="Akdeniz Z."/>
        </authorList>
    </citation>
    <scope>NUCLEOTIDE SEQUENCE [LARGE SCALE GENOMIC DNA]</scope>
</reference>
<dbReference type="Proteomes" id="UP001642409">
    <property type="component" value="Unassembled WGS sequence"/>
</dbReference>
<dbReference type="InterPro" id="IPR009030">
    <property type="entry name" value="Growth_fac_rcpt_cys_sf"/>
</dbReference>
<accession>A0ABP1HW49</accession>
<protein>
    <submittedName>
        <fullName evidence="1">Growth_factor receptor cysteine-rich domain superfamily</fullName>
    </submittedName>
</protein>
<gene>
    <name evidence="1" type="ORF">HINF_LOCUS18428</name>
</gene>
<name>A0ABP1HW49_9EUKA</name>
<keyword evidence="1" id="KW-0675">Receptor</keyword>
<evidence type="ECO:0000313" key="1">
    <source>
        <dbReference type="EMBL" id="CAL6003490.1"/>
    </source>
</evidence>
<organism evidence="1 2">
    <name type="scientific">Hexamita inflata</name>
    <dbReference type="NCBI Taxonomy" id="28002"/>
    <lineage>
        <taxon>Eukaryota</taxon>
        <taxon>Metamonada</taxon>
        <taxon>Diplomonadida</taxon>
        <taxon>Hexamitidae</taxon>
        <taxon>Hexamitinae</taxon>
        <taxon>Hexamita</taxon>
    </lineage>
</organism>